<dbReference type="Pfam" id="PF01063">
    <property type="entry name" value="Aminotran_4"/>
    <property type="match status" value="1"/>
</dbReference>
<dbReference type="InterPro" id="IPR043132">
    <property type="entry name" value="BCAT-like_C"/>
</dbReference>
<dbReference type="NCBIfam" id="TIGR00553">
    <property type="entry name" value="pabB"/>
    <property type="match status" value="1"/>
</dbReference>
<dbReference type="InterPro" id="IPR019999">
    <property type="entry name" value="Anth_synth_I-like"/>
</dbReference>
<dbReference type="InterPro" id="IPR001544">
    <property type="entry name" value="Aminotrans_IV"/>
</dbReference>
<dbReference type="Gene3D" id="3.30.470.10">
    <property type="match status" value="1"/>
</dbReference>
<evidence type="ECO:0000313" key="2">
    <source>
        <dbReference type="EMBL" id="GAA5502347.1"/>
    </source>
</evidence>
<dbReference type="InterPro" id="IPR043131">
    <property type="entry name" value="BCAT-like_N"/>
</dbReference>
<sequence>MTTEAGRPATWRKFSRPVRVIETAQLSEVRACLQEVERLARTGLYAVGWLSAEAAAAFEPALPAPPAGDFPLLHFALYEGYEEVAPAAGVYGAGAYQVGEWRPDTSRADYDHAIATIRAKIAAGETYQTNYTLRLRAPFAGDDLAYFVGLSAAQPTEYAAYLNAGRYRVLSVSPELFFRVEGRQISTKPMKGTTQRGRTEAEDWAQGAWLATSPKNRAENVMIVDLLRNDLGRVAQVGSVEVTDLCAVERLPTLHTMTSTIRATLREGVGLTDIFAALFPCGSVTGAPKISTLRLIAGLETSPRLVYCGAVGLIEPSGNAVFNVPIRTVLLDTQTAEAEYGVGGGITWDSEAAGEYEELLTKAQVLGAARPDFSLLETLRLEGGVLQDADLHLARMASSARYFGFSFDLDRARLVLAEVTQTAGGPYRVRLLCAPDGELTAQVLPLGANPDPLTAYLAQAPVQSGNVLLYHKTTRRDVYEAHTAHLFAGEDALLYNERGELTEFTTGNVVLELAGQLFTPPQHVGLLAGIARQRALAEGRVQEKVLTAADALAATAIWHLNSLRGWRRVRLL</sequence>
<dbReference type="InterPro" id="IPR005801">
    <property type="entry name" value="ADC_synthase"/>
</dbReference>
<comment type="caution">
    <text evidence="2">The sequence shown here is derived from an EMBL/GenBank/DDBJ whole genome shotgun (WGS) entry which is preliminary data.</text>
</comment>
<dbReference type="InterPro" id="IPR005802">
    <property type="entry name" value="ADC_synth_comp_1"/>
</dbReference>
<keyword evidence="3" id="KW-1185">Reference proteome</keyword>
<accession>A0ABP9VAQ3</accession>
<dbReference type="Proteomes" id="UP001458946">
    <property type="component" value="Unassembled WGS sequence"/>
</dbReference>
<evidence type="ECO:0000259" key="1">
    <source>
        <dbReference type="Pfam" id="PF00425"/>
    </source>
</evidence>
<dbReference type="PANTHER" id="PTHR11236">
    <property type="entry name" value="AMINOBENZOATE/ANTHRANILATE SYNTHASE"/>
    <property type="match status" value="1"/>
</dbReference>
<dbReference type="Gene3D" id="3.60.120.10">
    <property type="entry name" value="Anthranilate synthase"/>
    <property type="match status" value="1"/>
</dbReference>
<dbReference type="InterPro" id="IPR015890">
    <property type="entry name" value="Chorismate_C"/>
</dbReference>
<dbReference type="SUPFAM" id="SSF56322">
    <property type="entry name" value="ADC synthase"/>
    <property type="match status" value="1"/>
</dbReference>
<reference evidence="2 3" key="1">
    <citation type="submission" date="2024-02" db="EMBL/GenBank/DDBJ databases">
        <title>Deinococcus xinjiangensis NBRC 107630.</title>
        <authorList>
            <person name="Ichikawa N."/>
            <person name="Katano-Makiyama Y."/>
            <person name="Hidaka K."/>
        </authorList>
    </citation>
    <scope>NUCLEOTIDE SEQUENCE [LARGE SCALE GENOMIC DNA]</scope>
    <source>
        <strain evidence="2 3">NBRC 107630</strain>
    </source>
</reference>
<evidence type="ECO:0000313" key="3">
    <source>
        <dbReference type="Proteomes" id="UP001458946"/>
    </source>
</evidence>
<dbReference type="Gene3D" id="3.20.10.10">
    <property type="entry name" value="D-amino Acid Aminotransferase, subunit A, domain 2"/>
    <property type="match status" value="1"/>
</dbReference>
<dbReference type="EMBL" id="BAABRN010000021">
    <property type="protein sequence ID" value="GAA5502347.1"/>
    <property type="molecule type" value="Genomic_DNA"/>
</dbReference>
<dbReference type="SUPFAM" id="SSF56752">
    <property type="entry name" value="D-aminoacid aminotransferase-like PLP-dependent enzymes"/>
    <property type="match status" value="1"/>
</dbReference>
<dbReference type="PRINTS" id="PR00095">
    <property type="entry name" value="ANTSNTHASEI"/>
</dbReference>
<dbReference type="Pfam" id="PF00425">
    <property type="entry name" value="Chorismate_bind"/>
    <property type="match status" value="1"/>
</dbReference>
<protein>
    <submittedName>
        <fullName evidence="2">Isochorismate synthase MenF</fullName>
    </submittedName>
</protein>
<dbReference type="InterPro" id="IPR036038">
    <property type="entry name" value="Aminotransferase-like"/>
</dbReference>
<feature type="domain" description="Chorismate-utilising enzyme C-terminal" evidence="1">
    <location>
        <begin position="107"/>
        <end position="362"/>
    </location>
</feature>
<proteinExistence type="predicted"/>
<dbReference type="PANTHER" id="PTHR11236:SF50">
    <property type="entry name" value="AMINODEOXYCHORISMATE SYNTHASE COMPONENT 1"/>
    <property type="match status" value="1"/>
</dbReference>
<organism evidence="2 3">
    <name type="scientific">Deinococcus xinjiangensis</name>
    <dbReference type="NCBI Taxonomy" id="457454"/>
    <lineage>
        <taxon>Bacteria</taxon>
        <taxon>Thermotogati</taxon>
        <taxon>Deinococcota</taxon>
        <taxon>Deinococci</taxon>
        <taxon>Deinococcales</taxon>
        <taxon>Deinococcaceae</taxon>
        <taxon>Deinococcus</taxon>
    </lineage>
</organism>
<gene>
    <name evidence="2" type="primary">menF</name>
    <name evidence="2" type="ORF">Dxin01_02091</name>
</gene>
<name>A0ABP9VAQ3_9DEIO</name>